<gene>
    <name evidence="2" type="ORF">ACFOW7_06715</name>
</gene>
<evidence type="ECO:0000259" key="1">
    <source>
        <dbReference type="Pfam" id="PF09937"/>
    </source>
</evidence>
<dbReference type="InterPro" id="IPR018683">
    <property type="entry name" value="DUF2169"/>
</dbReference>
<reference evidence="3" key="1">
    <citation type="journal article" date="2019" name="Int. J. Syst. Evol. Microbiol.">
        <title>The Global Catalogue of Microorganisms (GCM) 10K type strain sequencing project: providing services to taxonomists for standard genome sequencing and annotation.</title>
        <authorList>
            <consortium name="The Broad Institute Genomics Platform"/>
            <consortium name="The Broad Institute Genome Sequencing Center for Infectious Disease"/>
            <person name="Wu L."/>
            <person name="Ma J."/>
        </authorList>
    </citation>
    <scope>NUCLEOTIDE SEQUENCE [LARGE SCALE GENOMIC DNA]</scope>
    <source>
        <strain evidence="3">LMG 29894</strain>
    </source>
</reference>
<sequence length="346" mass="38622">MTTQILNASQMLGHGVLHAFYRGNRYHCLFLKATFDWVADGLMLPATEPMPLHLNDLFIGENKEYAASFERELAPLLYPTDLTPFRPKTDVVLIGDAVAPEGKPQREWLARLKVGTLQHGLHVTGPRHWQYSRLGGWTLSDPSPVASVPLDYRFAFGGARTGVQGQTDYFEANPVGLGWLDPQQLDRDQRYPAPQLLLPGERLGAIDQTVSVAGFAPISPFWAPRSHLAGTYQGEPGYPDDFDLRFWNAAPEALQAEPLLKGGEWVELEGMSPAGIERSRLPTYMVWASVDTGGARPRLDPMSLDLVYIDWPKRQVTMRWAAVVDEADGARRIAMHATPLDRSHRE</sequence>
<keyword evidence="3" id="KW-1185">Reference proteome</keyword>
<organism evidence="2 3">
    <name type="scientific">Chitinimonas lacunae</name>
    <dbReference type="NCBI Taxonomy" id="1963018"/>
    <lineage>
        <taxon>Bacteria</taxon>
        <taxon>Pseudomonadati</taxon>
        <taxon>Pseudomonadota</taxon>
        <taxon>Betaproteobacteria</taxon>
        <taxon>Neisseriales</taxon>
        <taxon>Chitinibacteraceae</taxon>
        <taxon>Chitinimonas</taxon>
    </lineage>
</organism>
<comment type="caution">
    <text evidence="2">The sequence shown here is derived from an EMBL/GenBank/DDBJ whole genome shotgun (WGS) entry which is preliminary data.</text>
</comment>
<evidence type="ECO:0000313" key="2">
    <source>
        <dbReference type="EMBL" id="MFC4159047.1"/>
    </source>
</evidence>
<dbReference type="RefSeq" id="WP_378162376.1">
    <property type="nucleotide sequence ID" value="NZ_JBHSBU010000001.1"/>
</dbReference>
<dbReference type="EMBL" id="JBHSBU010000001">
    <property type="protein sequence ID" value="MFC4159047.1"/>
    <property type="molecule type" value="Genomic_DNA"/>
</dbReference>
<dbReference type="Pfam" id="PF09937">
    <property type="entry name" value="DUF2169"/>
    <property type="match status" value="1"/>
</dbReference>
<dbReference type="Proteomes" id="UP001595791">
    <property type="component" value="Unassembled WGS sequence"/>
</dbReference>
<evidence type="ECO:0000313" key="3">
    <source>
        <dbReference type="Proteomes" id="UP001595791"/>
    </source>
</evidence>
<accession>A0ABV8MLK7</accession>
<proteinExistence type="predicted"/>
<protein>
    <submittedName>
        <fullName evidence="2">DUF2169 domain-containing protein</fullName>
    </submittedName>
</protein>
<name>A0ABV8MLK7_9NEIS</name>
<feature type="domain" description="DUF2169" evidence="1">
    <location>
        <begin position="23"/>
        <end position="320"/>
    </location>
</feature>